<evidence type="ECO:0000256" key="12">
    <source>
        <dbReference type="ARBA" id="ARBA00023268"/>
    </source>
</evidence>
<dbReference type="PANTHER" id="PTHR11079:SF162">
    <property type="entry name" value="RIBOFLAVIN BIOSYNTHESIS PROTEIN PYRD, CHLOROPLASTIC"/>
    <property type="match status" value="1"/>
</dbReference>
<feature type="domain" description="CMP/dCMP-type deaminase" evidence="15">
    <location>
        <begin position="4"/>
        <end position="126"/>
    </location>
</feature>
<dbReference type="InterPro" id="IPR004794">
    <property type="entry name" value="Eubact_RibD"/>
</dbReference>
<comment type="pathway">
    <text evidence="2">Cofactor biosynthesis; riboflavin biosynthesis; 5-amino-6-(D-ribitylamino)uracil from GTP: step 2/4.</text>
</comment>
<comment type="similarity">
    <text evidence="4">In the N-terminal section; belongs to the cytidine and deoxycytidylate deaminase family.</text>
</comment>
<evidence type="ECO:0000256" key="1">
    <source>
        <dbReference type="ARBA" id="ARBA00002151"/>
    </source>
</evidence>
<sequence length="290" mass="29820">MASETEVAAMRRAIAVSALGLGTTSPNPPVGCLILDSGGRVVGEGFHRRKGEAHAEGNALAAAGHAARGGTAVVTLEPCNHVGRAPACRALLIEAGIARVVVAVIDPTSRGAGGVAELSREGTDVEVGVLADEAELVLGPWLTAVGRGTPFVTWAYCADAEDHRQVPGVDVHGYDAVVGSDGHLREGVPGGHGETFVLPGELSRDAPEMALRALYAAGVRSLLVLGGRGLAELFAAAGLVDEVLVCLTGRAASLPGGELPFSGFRISSVRRLEDHVLVQAQREDPLFRAK</sequence>
<dbReference type="CDD" id="cd01284">
    <property type="entry name" value="Riboflavin_deaminase-reductase"/>
    <property type="match status" value="1"/>
</dbReference>
<evidence type="ECO:0000256" key="3">
    <source>
        <dbReference type="ARBA" id="ARBA00004910"/>
    </source>
</evidence>
<dbReference type="InterPro" id="IPR002125">
    <property type="entry name" value="CMP_dCMP_dom"/>
</dbReference>
<evidence type="ECO:0000256" key="13">
    <source>
        <dbReference type="ARBA" id="ARBA00049861"/>
    </source>
</evidence>
<proteinExistence type="inferred from homology"/>
<name>A0ABN1R708_9ACTN</name>
<keyword evidence="11" id="KW-0862">Zinc</keyword>
<dbReference type="EMBL" id="BAAAHQ010000056">
    <property type="protein sequence ID" value="GAA0952846.1"/>
    <property type="molecule type" value="Genomic_DNA"/>
</dbReference>
<dbReference type="Pfam" id="PF00383">
    <property type="entry name" value="dCMP_cyt_deam_1"/>
    <property type="match status" value="1"/>
</dbReference>
<keyword evidence="10" id="KW-0479">Metal-binding</keyword>
<organism evidence="16 17">
    <name type="scientific">Nonomuraea longicatena</name>
    <dbReference type="NCBI Taxonomy" id="83682"/>
    <lineage>
        <taxon>Bacteria</taxon>
        <taxon>Bacillati</taxon>
        <taxon>Actinomycetota</taxon>
        <taxon>Actinomycetes</taxon>
        <taxon>Streptosporangiales</taxon>
        <taxon>Streptosporangiaceae</taxon>
        <taxon>Nonomuraea</taxon>
    </lineage>
</organism>
<gene>
    <name evidence="16" type="ORF">GCM10009560_74960</name>
</gene>
<keyword evidence="17" id="KW-1185">Reference proteome</keyword>
<dbReference type="Proteomes" id="UP001501578">
    <property type="component" value="Unassembled WGS sequence"/>
</dbReference>
<evidence type="ECO:0000313" key="16">
    <source>
        <dbReference type="EMBL" id="GAA0952846.1"/>
    </source>
</evidence>
<evidence type="ECO:0000256" key="11">
    <source>
        <dbReference type="ARBA" id="ARBA00022833"/>
    </source>
</evidence>
<comment type="caution">
    <text evidence="16">The sequence shown here is derived from an EMBL/GenBank/DDBJ whole genome shotgun (WGS) entry which is preliminary data.</text>
</comment>
<dbReference type="PROSITE" id="PS51747">
    <property type="entry name" value="CYT_DCMP_DEAMINASES_2"/>
    <property type="match status" value="1"/>
</dbReference>
<comment type="catalytic activity">
    <reaction evidence="13">
        <text>5-amino-6-(5-phospho-D-ribitylamino)uracil + NADP(+) = 5-amino-6-(5-phospho-D-ribosylamino)uracil + NADPH + H(+)</text>
        <dbReference type="Rhea" id="RHEA:17845"/>
        <dbReference type="ChEBI" id="CHEBI:15378"/>
        <dbReference type="ChEBI" id="CHEBI:57783"/>
        <dbReference type="ChEBI" id="CHEBI:58349"/>
        <dbReference type="ChEBI" id="CHEBI:58421"/>
        <dbReference type="ChEBI" id="CHEBI:58453"/>
        <dbReference type="EC" id="1.1.1.193"/>
    </reaction>
</comment>
<dbReference type="Gene3D" id="3.40.140.10">
    <property type="entry name" value="Cytidine Deaminase, domain 2"/>
    <property type="match status" value="1"/>
</dbReference>
<comment type="function">
    <text evidence="1">Converts 2,5-diamino-6-(ribosylamino)-4(3h)-pyrimidinone 5'-phosphate into 5-amino-6-(ribosylamino)-2,4(1h,3h)-pyrimidinedione 5'-phosphate.</text>
</comment>
<evidence type="ECO:0000259" key="15">
    <source>
        <dbReference type="PROSITE" id="PS51747"/>
    </source>
</evidence>
<comment type="similarity">
    <text evidence="5">In the C-terminal section; belongs to the HTP reductase family.</text>
</comment>
<evidence type="ECO:0000256" key="9">
    <source>
        <dbReference type="ARBA" id="ARBA00022619"/>
    </source>
</evidence>
<evidence type="ECO:0000256" key="10">
    <source>
        <dbReference type="ARBA" id="ARBA00022723"/>
    </source>
</evidence>
<dbReference type="InterPro" id="IPR016193">
    <property type="entry name" value="Cytidine_deaminase-like"/>
</dbReference>
<dbReference type="SUPFAM" id="SSF53597">
    <property type="entry name" value="Dihydrofolate reductase-like"/>
    <property type="match status" value="1"/>
</dbReference>
<dbReference type="PANTHER" id="PTHR11079">
    <property type="entry name" value="CYTOSINE DEAMINASE FAMILY MEMBER"/>
    <property type="match status" value="1"/>
</dbReference>
<dbReference type="Pfam" id="PF01872">
    <property type="entry name" value="RibD_C"/>
    <property type="match status" value="1"/>
</dbReference>
<protein>
    <recommendedName>
        <fullName evidence="8">Riboflavin biosynthesis protein RibD</fullName>
        <ecNumber evidence="7">1.1.1.193</ecNumber>
        <ecNumber evidence="6">3.5.4.26</ecNumber>
    </recommendedName>
</protein>
<dbReference type="SUPFAM" id="SSF53927">
    <property type="entry name" value="Cytidine deaminase-like"/>
    <property type="match status" value="1"/>
</dbReference>
<dbReference type="InterPro" id="IPR024072">
    <property type="entry name" value="DHFR-like_dom_sf"/>
</dbReference>
<evidence type="ECO:0000256" key="6">
    <source>
        <dbReference type="ARBA" id="ARBA00012766"/>
    </source>
</evidence>
<keyword evidence="9" id="KW-0686">Riboflavin biosynthesis</keyword>
<evidence type="ECO:0000256" key="14">
    <source>
        <dbReference type="ARBA" id="ARBA00049886"/>
    </source>
</evidence>
<dbReference type="PROSITE" id="PS00903">
    <property type="entry name" value="CYT_DCMP_DEAMINASES_1"/>
    <property type="match status" value="1"/>
</dbReference>
<comment type="pathway">
    <text evidence="3">Cofactor biosynthesis; riboflavin biosynthesis; 5-amino-6-(D-ribitylamino)uracil from GTP: step 3/4.</text>
</comment>
<accession>A0ABN1R708</accession>
<reference evidence="16 17" key="1">
    <citation type="journal article" date="2019" name="Int. J. Syst. Evol. Microbiol.">
        <title>The Global Catalogue of Microorganisms (GCM) 10K type strain sequencing project: providing services to taxonomists for standard genome sequencing and annotation.</title>
        <authorList>
            <consortium name="The Broad Institute Genomics Platform"/>
            <consortium name="The Broad Institute Genome Sequencing Center for Infectious Disease"/>
            <person name="Wu L."/>
            <person name="Ma J."/>
        </authorList>
    </citation>
    <scope>NUCLEOTIDE SEQUENCE [LARGE SCALE GENOMIC DNA]</scope>
    <source>
        <strain evidence="16 17">JCM 11136</strain>
    </source>
</reference>
<dbReference type="NCBIfam" id="TIGR00326">
    <property type="entry name" value="eubact_ribD"/>
    <property type="match status" value="1"/>
</dbReference>
<dbReference type="InterPro" id="IPR002734">
    <property type="entry name" value="RibDG_C"/>
</dbReference>
<evidence type="ECO:0000313" key="17">
    <source>
        <dbReference type="Proteomes" id="UP001501578"/>
    </source>
</evidence>
<keyword evidence="12" id="KW-0511">Multifunctional enzyme</keyword>
<evidence type="ECO:0000256" key="8">
    <source>
        <dbReference type="ARBA" id="ARBA00019930"/>
    </source>
</evidence>
<evidence type="ECO:0000256" key="4">
    <source>
        <dbReference type="ARBA" id="ARBA00005259"/>
    </source>
</evidence>
<evidence type="ECO:0000256" key="7">
    <source>
        <dbReference type="ARBA" id="ARBA00013173"/>
    </source>
</evidence>
<dbReference type="Gene3D" id="3.40.430.10">
    <property type="entry name" value="Dihydrofolate Reductase, subunit A"/>
    <property type="match status" value="1"/>
</dbReference>
<comment type="catalytic activity">
    <reaction evidence="14">
        <text>2,5-diamino-6-hydroxy-4-(5-phosphoribosylamino)-pyrimidine + H2O + H(+) = 5-amino-6-(5-phospho-D-ribosylamino)uracil + NH4(+)</text>
        <dbReference type="Rhea" id="RHEA:21868"/>
        <dbReference type="ChEBI" id="CHEBI:15377"/>
        <dbReference type="ChEBI" id="CHEBI:15378"/>
        <dbReference type="ChEBI" id="CHEBI:28938"/>
        <dbReference type="ChEBI" id="CHEBI:58453"/>
        <dbReference type="ChEBI" id="CHEBI:58614"/>
        <dbReference type="EC" id="3.5.4.26"/>
    </reaction>
</comment>
<dbReference type="EC" id="3.5.4.26" evidence="6"/>
<dbReference type="EC" id="1.1.1.193" evidence="7"/>
<evidence type="ECO:0000256" key="5">
    <source>
        <dbReference type="ARBA" id="ARBA00007417"/>
    </source>
</evidence>
<evidence type="ECO:0000256" key="2">
    <source>
        <dbReference type="ARBA" id="ARBA00004882"/>
    </source>
</evidence>
<dbReference type="InterPro" id="IPR016192">
    <property type="entry name" value="APOBEC/CMP_deaminase_Zn-bd"/>
</dbReference>